<protein>
    <submittedName>
        <fullName evidence="2">Uncharacterized protein</fullName>
    </submittedName>
</protein>
<evidence type="ECO:0000256" key="1">
    <source>
        <dbReference type="SAM" id="MobiDB-lite"/>
    </source>
</evidence>
<keyword evidence="3" id="KW-1185">Reference proteome</keyword>
<accession>A0A1E1LHP6</accession>
<evidence type="ECO:0000313" key="2">
    <source>
        <dbReference type="EMBL" id="CZT10041.1"/>
    </source>
</evidence>
<dbReference type="EMBL" id="FJUW01000053">
    <property type="protein sequence ID" value="CZT10041.1"/>
    <property type="molecule type" value="Genomic_DNA"/>
</dbReference>
<dbReference type="AlphaFoldDB" id="A0A1E1LHP6"/>
<name>A0A1E1LHP6_9HELO</name>
<organism evidence="2 3">
    <name type="scientific">Rhynchosporium graminicola</name>
    <dbReference type="NCBI Taxonomy" id="2792576"/>
    <lineage>
        <taxon>Eukaryota</taxon>
        <taxon>Fungi</taxon>
        <taxon>Dikarya</taxon>
        <taxon>Ascomycota</taxon>
        <taxon>Pezizomycotina</taxon>
        <taxon>Leotiomycetes</taxon>
        <taxon>Helotiales</taxon>
        <taxon>Ploettnerulaceae</taxon>
        <taxon>Rhynchosporium</taxon>
    </lineage>
</organism>
<dbReference type="Proteomes" id="UP000178129">
    <property type="component" value="Unassembled WGS sequence"/>
</dbReference>
<gene>
    <name evidence="2" type="ORF">RCO7_03166</name>
</gene>
<evidence type="ECO:0000313" key="3">
    <source>
        <dbReference type="Proteomes" id="UP000178129"/>
    </source>
</evidence>
<sequence length="40" mass="4397">MNLTEGGAPEPQKTTYFSPDTNTRRQFGEGRAIGALQELN</sequence>
<dbReference type="InParanoid" id="A0A1E1LHP6"/>
<proteinExistence type="predicted"/>
<reference evidence="3" key="1">
    <citation type="submission" date="2016-03" db="EMBL/GenBank/DDBJ databases">
        <authorList>
            <person name="Ploux O."/>
        </authorList>
    </citation>
    <scope>NUCLEOTIDE SEQUENCE [LARGE SCALE GENOMIC DNA]</scope>
    <source>
        <strain evidence="3">UK7</strain>
    </source>
</reference>
<feature type="region of interest" description="Disordered" evidence="1">
    <location>
        <begin position="1"/>
        <end position="26"/>
    </location>
</feature>
<feature type="compositionally biased region" description="Polar residues" evidence="1">
    <location>
        <begin position="12"/>
        <end position="21"/>
    </location>
</feature>
<comment type="caution">
    <text evidence="2">The sequence shown here is derived from an EMBL/GenBank/DDBJ whole genome shotgun (WGS) entry which is preliminary data.</text>
</comment>